<dbReference type="PANTHER" id="PTHR30328">
    <property type="entry name" value="TRANSCRIPTIONAL REPRESSOR"/>
    <property type="match status" value="1"/>
</dbReference>
<reference evidence="4 5" key="1">
    <citation type="submission" date="2018-08" db="EMBL/GenBank/DDBJ databases">
        <title>A genome reference for cultivated species of the human gut microbiota.</title>
        <authorList>
            <person name="Zou Y."/>
            <person name="Xue W."/>
            <person name="Luo G."/>
        </authorList>
    </citation>
    <scope>NUCLEOTIDE SEQUENCE [LARGE SCALE GENOMIC DNA]</scope>
    <source>
        <strain evidence="4 5">AF22-21</strain>
    </source>
</reference>
<evidence type="ECO:0000256" key="2">
    <source>
        <dbReference type="PROSITE-ProRule" id="PRU00335"/>
    </source>
</evidence>
<dbReference type="InterPro" id="IPR036271">
    <property type="entry name" value="Tet_transcr_reg_TetR-rel_C_sf"/>
</dbReference>
<sequence>MFSMYRDMMDTCGQEGVMDGETQQQLRLRIYEATIEEFREKGFKFTMDDMARRLGVSKKTIYQVVRDKETLFFDTATYIYEQIKRSEQAVMDDDSLTTVEKIKAILIAMPDSYSELDWRQIYQLEKSYPRIFARVRVMMEQQWDNTIELLRRGIDEGVIRDIPIPVIKTMFEATLEKYMETTVLIDAGLTFDEAVQYTLDVLMDGISCKKQKLL</sequence>
<dbReference type="InterPro" id="IPR050109">
    <property type="entry name" value="HTH-type_TetR-like_transc_reg"/>
</dbReference>
<feature type="DNA-binding region" description="H-T-H motif" evidence="2">
    <location>
        <begin position="46"/>
        <end position="65"/>
    </location>
</feature>
<evidence type="ECO:0000256" key="1">
    <source>
        <dbReference type="ARBA" id="ARBA00023125"/>
    </source>
</evidence>
<dbReference type="Pfam" id="PF00440">
    <property type="entry name" value="TetR_N"/>
    <property type="match status" value="1"/>
</dbReference>
<dbReference type="EMBL" id="QRVK01000021">
    <property type="protein sequence ID" value="RGS41194.1"/>
    <property type="molecule type" value="Genomic_DNA"/>
</dbReference>
<protein>
    <submittedName>
        <fullName evidence="4">TetR/AcrR family transcriptional regulator</fullName>
    </submittedName>
</protein>
<dbReference type="PROSITE" id="PS50977">
    <property type="entry name" value="HTH_TETR_2"/>
    <property type="match status" value="1"/>
</dbReference>
<dbReference type="AlphaFoldDB" id="A0A412IR42"/>
<evidence type="ECO:0000313" key="5">
    <source>
        <dbReference type="Proteomes" id="UP000283295"/>
    </source>
</evidence>
<dbReference type="InterPro" id="IPR009057">
    <property type="entry name" value="Homeodomain-like_sf"/>
</dbReference>
<accession>A0A412IR42</accession>
<dbReference type="OrthoDB" id="9812134at2"/>
<dbReference type="GO" id="GO:0003677">
    <property type="term" value="F:DNA binding"/>
    <property type="evidence" value="ECO:0007669"/>
    <property type="project" value="UniProtKB-UniRule"/>
</dbReference>
<dbReference type="SUPFAM" id="SSF48498">
    <property type="entry name" value="Tetracyclin repressor-like, C-terminal domain"/>
    <property type="match status" value="1"/>
</dbReference>
<name>A0A412IR42_9FIRM</name>
<evidence type="ECO:0000259" key="3">
    <source>
        <dbReference type="PROSITE" id="PS50977"/>
    </source>
</evidence>
<dbReference type="SUPFAM" id="SSF46689">
    <property type="entry name" value="Homeodomain-like"/>
    <property type="match status" value="1"/>
</dbReference>
<comment type="caution">
    <text evidence="4">The sequence shown here is derived from an EMBL/GenBank/DDBJ whole genome shotgun (WGS) entry which is preliminary data.</text>
</comment>
<keyword evidence="1 2" id="KW-0238">DNA-binding</keyword>
<dbReference type="InterPro" id="IPR001647">
    <property type="entry name" value="HTH_TetR"/>
</dbReference>
<dbReference type="GO" id="GO:0006355">
    <property type="term" value="P:regulation of DNA-templated transcription"/>
    <property type="evidence" value="ECO:0007669"/>
    <property type="project" value="UniProtKB-ARBA"/>
</dbReference>
<dbReference type="Gene3D" id="1.10.10.60">
    <property type="entry name" value="Homeodomain-like"/>
    <property type="match status" value="1"/>
</dbReference>
<feature type="domain" description="HTH tetR-type" evidence="3">
    <location>
        <begin position="24"/>
        <end position="83"/>
    </location>
</feature>
<dbReference type="Proteomes" id="UP000283295">
    <property type="component" value="Unassembled WGS sequence"/>
</dbReference>
<gene>
    <name evidence="4" type="ORF">DWX94_08870</name>
</gene>
<dbReference type="PANTHER" id="PTHR30328:SF54">
    <property type="entry name" value="HTH-TYPE TRANSCRIPTIONAL REPRESSOR SCO4008"/>
    <property type="match status" value="1"/>
</dbReference>
<organism evidence="4 5">
    <name type="scientific">Coprococcus eutactus</name>
    <dbReference type="NCBI Taxonomy" id="33043"/>
    <lineage>
        <taxon>Bacteria</taxon>
        <taxon>Bacillati</taxon>
        <taxon>Bacillota</taxon>
        <taxon>Clostridia</taxon>
        <taxon>Lachnospirales</taxon>
        <taxon>Lachnospiraceae</taxon>
        <taxon>Coprococcus</taxon>
    </lineage>
</organism>
<proteinExistence type="predicted"/>
<dbReference type="Gene3D" id="1.10.357.10">
    <property type="entry name" value="Tetracycline Repressor, domain 2"/>
    <property type="match status" value="1"/>
</dbReference>
<evidence type="ECO:0000313" key="4">
    <source>
        <dbReference type="EMBL" id="RGS41194.1"/>
    </source>
</evidence>